<dbReference type="EMBL" id="KZ819605">
    <property type="protein sequence ID" value="PWN33024.1"/>
    <property type="molecule type" value="Genomic_DNA"/>
</dbReference>
<accession>A0A316V755</accession>
<dbReference type="GeneID" id="37022908"/>
<dbReference type="InParanoid" id="A0A316V755"/>
<gene>
    <name evidence="3" type="ORF">FA14DRAFT_181688</name>
</gene>
<feature type="chain" id="PRO_5016315068" evidence="2">
    <location>
        <begin position="20"/>
        <end position="129"/>
    </location>
</feature>
<feature type="compositionally biased region" description="Polar residues" evidence="1">
    <location>
        <begin position="24"/>
        <end position="36"/>
    </location>
</feature>
<evidence type="ECO:0000313" key="4">
    <source>
        <dbReference type="Proteomes" id="UP000245771"/>
    </source>
</evidence>
<dbReference type="RefSeq" id="XP_025353326.1">
    <property type="nucleotide sequence ID" value="XM_025501127.1"/>
</dbReference>
<evidence type="ECO:0000313" key="3">
    <source>
        <dbReference type="EMBL" id="PWN33024.1"/>
    </source>
</evidence>
<dbReference type="AlphaFoldDB" id="A0A316V755"/>
<keyword evidence="4" id="KW-1185">Reference proteome</keyword>
<name>A0A316V755_9BASI</name>
<organism evidence="3 4">
    <name type="scientific">Meira miltonrushii</name>
    <dbReference type="NCBI Taxonomy" id="1280837"/>
    <lineage>
        <taxon>Eukaryota</taxon>
        <taxon>Fungi</taxon>
        <taxon>Dikarya</taxon>
        <taxon>Basidiomycota</taxon>
        <taxon>Ustilaginomycotina</taxon>
        <taxon>Exobasidiomycetes</taxon>
        <taxon>Exobasidiales</taxon>
        <taxon>Brachybasidiaceae</taxon>
        <taxon>Meira</taxon>
    </lineage>
</organism>
<keyword evidence="2" id="KW-0732">Signal</keyword>
<feature type="compositionally biased region" description="Basic and acidic residues" evidence="1">
    <location>
        <begin position="38"/>
        <end position="55"/>
    </location>
</feature>
<sequence>MFVLSRLIVLCFTVTIVYQKIANSAPVSSPEPSSLSAERFERRDTVNPSHERDLSRLRRENQAARQAVLDSIVKMENRQRQDRAQASKLMGGGGVNAPKHKQTVHVYQPDSREKAPNSVVLGLQTSFKG</sequence>
<protein>
    <submittedName>
        <fullName evidence="3">Uncharacterized protein</fullName>
    </submittedName>
</protein>
<evidence type="ECO:0000256" key="1">
    <source>
        <dbReference type="SAM" id="MobiDB-lite"/>
    </source>
</evidence>
<dbReference type="Proteomes" id="UP000245771">
    <property type="component" value="Unassembled WGS sequence"/>
</dbReference>
<feature type="region of interest" description="Disordered" evidence="1">
    <location>
        <begin position="24"/>
        <end position="55"/>
    </location>
</feature>
<feature type="signal peptide" evidence="2">
    <location>
        <begin position="1"/>
        <end position="19"/>
    </location>
</feature>
<feature type="region of interest" description="Disordered" evidence="1">
    <location>
        <begin position="77"/>
        <end position="117"/>
    </location>
</feature>
<proteinExistence type="predicted"/>
<reference evidence="3 4" key="1">
    <citation type="journal article" date="2018" name="Mol. Biol. Evol.">
        <title>Broad Genomic Sampling Reveals a Smut Pathogenic Ancestry of the Fungal Clade Ustilaginomycotina.</title>
        <authorList>
            <person name="Kijpornyongpan T."/>
            <person name="Mondo S.J."/>
            <person name="Barry K."/>
            <person name="Sandor L."/>
            <person name="Lee J."/>
            <person name="Lipzen A."/>
            <person name="Pangilinan J."/>
            <person name="LaButti K."/>
            <person name="Hainaut M."/>
            <person name="Henrissat B."/>
            <person name="Grigoriev I.V."/>
            <person name="Spatafora J.W."/>
            <person name="Aime M.C."/>
        </authorList>
    </citation>
    <scope>NUCLEOTIDE SEQUENCE [LARGE SCALE GENOMIC DNA]</scope>
    <source>
        <strain evidence="3 4">MCA 3882</strain>
    </source>
</reference>
<evidence type="ECO:0000256" key="2">
    <source>
        <dbReference type="SAM" id="SignalP"/>
    </source>
</evidence>